<evidence type="ECO:0008006" key="3">
    <source>
        <dbReference type="Google" id="ProtNLM"/>
    </source>
</evidence>
<gene>
    <name evidence="1" type="ORF">BJ958_005295</name>
</gene>
<keyword evidence="2" id="KW-1185">Reference proteome</keyword>
<comment type="caution">
    <text evidence="1">The sequence shown here is derived from an EMBL/GenBank/DDBJ whole genome shotgun (WGS) entry which is preliminary data.</text>
</comment>
<accession>A0A852RSL7</accession>
<dbReference type="EMBL" id="JACCBF010000001">
    <property type="protein sequence ID" value="NYD33749.1"/>
    <property type="molecule type" value="Genomic_DNA"/>
</dbReference>
<reference evidence="1 2" key="1">
    <citation type="submission" date="2020-07" db="EMBL/GenBank/DDBJ databases">
        <title>Sequencing the genomes of 1000 actinobacteria strains.</title>
        <authorList>
            <person name="Klenk H.-P."/>
        </authorList>
    </citation>
    <scope>NUCLEOTIDE SEQUENCE [LARGE SCALE GENOMIC DNA]</scope>
    <source>
        <strain evidence="1 2">DSM 19082</strain>
    </source>
</reference>
<sequence>MRWPADLAPSALRQPDSRTCGAASVLGARALLTSWRPEDPEHDITEEHRLLTSSRSPRDRFQVPWPRALGTPPWAVANAMRALSGEQVATVVVRPRPAIGYDVLREQLRSRPVAVYIGSRCLPRHVVLAVRATATGIEVFDPASGHLIDVPAQNWAGQQVGVAGWSYFWFVV</sequence>
<organism evidence="1 2">
    <name type="scientific">Nocardioides kongjuensis</name>
    <dbReference type="NCBI Taxonomy" id="349522"/>
    <lineage>
        <taxon>Bacteria</taxon>
        <taxon>Bacillati</taxon>
        <taxon>Actinomycetota</taxon>
        <taxon>Actinomycetes</taxon>
        <taxon>Propionibacteriales</taxon>
        <taxon>Nocardioidaceae</taxon>
        <taxon>Nocardioides</taxon>
    </lineage>
</organism>
<name>A0A852RSL7_9ACTN</name>
<dbReference type="Proteomes" id="UP000582231">
    <property type="component" value="Unassembled WGS sequence"/>
</dbReference>
<dbReference type="AlphaFoldDB" id="A0A852RSL7"/>
<evidence type="ECO:0000313" key="2">
    <source>
        <dbReference type="Proteomes" id="UP000582231"/>
    </source>
</evidence>
<evidence type="ECO:0000313" key="1">
    <source>
        <dbReference type="EMBL" id="NYD33749.1"/>
    </source>
</evidence>
<dbReference type="RefSeq" id="WP_179729749.1">
    <property type="nucleotide sequence ID" value="NZ_BAABEF010000001.1"/>
</dbReference>
<proteinExistence type="predicted"/>
<protein>
    <recommendedName>
        <fullName evidence="3">Peptidase C39-like domain-containing protein</fullName>
    </recommendedName>
</protein>